<protein>
    <submittedName>
        <fullName evidence="2">Winged helix-turn-helix transcriptional regulator</fullName>
    </submittedName>
</protein>
<accession>A0A6P1M5S7</accession>
<dbReference type="Pfam" id="PF13412">
    <property type="entry name" value="HTH_24"/>
    <property type="match status" value="1"/>
</dbReference>
<dbReference type="RefSeq" id="WP_160629328.1">
    <property type="nucleotide sequence ID" value="NZ_CP047593.1"/>
</dbReference>
<evidence type="ECO:0000313" key="2">
    <source>
        <dbReference type="EMBL" id="QHI70149.1"/>
    </source>
</evidence>
<gene>
    <name evidence="2" type="ORF">GT409_12070</name>
</gene>
<reference evidence="2 3" key="1">
    <citation type="submission" date="2020-01" db="EMBL/GenBank/DDBJ databases">
        <title>Ponticoccus aerotolerans gen. nov., sp. nov., an anaerobic bacterium and proposal of Ponticoccusceae fam. nov., Ponticoccusles ord. nov. and Ponticoccuse classis nov. in the phylum Kiritimatiellaeota.</title>
        <authorList>
            <person name="Zhou L.Y."/>
            <person name="Du Z.J."/>
        </authorList>
    </citation>
    <scope>NUCLEOTIDE SEQUENCE [LARGE SCALE GENOMIC DNA]</scope>
    <source>
        <strain evidence="2 3">S-5007</strain>
    </source>
</reference>
<dbReference type="Gene3D" id="1.10.10.10">
    <property type="entry name" value="Winged helix-like DNA-binding domain superfamily/Winged helix DNA-binding domain"/>
    <property type="match status" value="1"/>
</dbReference>
<feature type="domain" description="Schlafen AlbA-2" evidence="1">
    <location>
        <begin position="18"/>
        <end position="128"/>
    </location>
</feature>
<evidence type="ECO:0000313" key="3">
    <source>
        <dbReference type="Proteomes" id="UP000464954"/>
    </source>
</evidence>
<dbReference type="InterPro" id="IPR038461">
    <property type="entry name" value="Schlafen_AlbA_2_dom_sf"/>
</dbReference>
<dbReference type="Gene3D" id="3.30.565.60">
    <property type="match status" value="1"/>
</dbReference>
<dbReference type="InterPro" id="IPR036388">
    <property type="entry name" value="WH-like_DNA-bd_sf"/>
</dbReference>
<dbReference type="EMBL" id="CP047593">
    <property type="protein sequence ID" value="QHI70149.1"/>
    <property type="molecule type" value="Genomic_DNA"/>
</dbReference>
<dbReference type="AlphaFoldDB" id="A0A6P1M5S7"/>
<dbReference type="PANTHER" id="PTHR30595:SF6">
    <property type="entry name" value="SCHLAFEN ALBA-2 DOMAIN-CONTAINING PROTEIN"/>
    <property type="match status" value="1"/>
</dbReference>
<proteinExistence type="predicted"/>
<dbReference type="InterPro" id="IPR038475">
    <property type="entry name" value="RecG_C_sf"/>
</dbReference>
<organism evidence="2 3">
    <name type="scientific">Tichowtungia aerotolerans</name>
    <dbReference type="NCBI Taxonomy" id="2697043"/>
    <lineage>
        <taxon>Bacteria</taxon>
        <taxon>Pseudomonadati</taxon>
        <taxon>Kiritimatiellota</taxon>
        <taxon>Tichowtungiia</taxon>
        <taxon>Tichowtungiales</taxon>
        <taxon>Tichowtungiaceae</taxon>
        <taxon>Tichowtungia</taxon>
    </lineage>
</organism>
<dbReference type="InterPro" id="IPR007421">
    <property type="entry name" value="Schlafen_AlbA_2_dom"/>
</dbReference>
<dbReference type="KEGG" id="taer:GT409_12070"/>
<dbReference type="SUPFAM" id="SSF46785">
    <property type="entry name" value="Winged helix' DNA-binding domain"/>
    <property type="match status" value="1"/>
</dbReference>
<sequence>MFGNYDTEQLRELIRGGEGLTLEFKTCRSAINRDVYDTVCAFLNRHGGIILLGVEDDGNPAGVDPAAIDQIRKDFVTAINNPQKISPPTYLSIAEAELDGAKLLHVYVPESSQVHRCNGRIYDRNEDGDLDITDHTAQVARLYQRKQATYSENKVYHQIQIKDLRADLIERCRKHVRINRKNHPWVEMDDAELVKSAQLYQADPESGKQGVTLAGVMLLGTDDQILKVCPAHRTDLILRKVNVDRYDDRDLVRTNLIDSYDRILDFVRKHLPDPFYLEGTDRKSLREAIFREVASNLLIHREYASGIPARLVIEYGKVTTFNANRPHGFGALDPETFAPYPKNPVIGAFFREIDRADELGSGMRNMVRYGKTYGGADPQLIEGDEFQMILSVPEFEEAAGQGTPTASGKTSGKTSGKILKIVGENGQVTIPELAEKIGVTERSIERAIQKLQTQGILRRIGPAKGGRWEIVSQE</sequence>
<evidence type="ECO:0000259" key="1">
    <source>
        <dbReference type="Pfam" id="PF04326"/>
    </source>
</evidence>
<name>A0A6P1M5S7_9BACT</name>
<dbReference type="Pfam" id="PF04326">
    <property type="entry name" value="SLFN_AlbA_2"/>
    <property type="match status" value="1"/>
</dbReference>
<dbReference type="InterPro" id="IPR036390">
    <property type="entry name" value="WH_DNA-bd_sf"/>
</dbReference>
<keyword evidence="3" id="KW-1185">Reference proteome</keyword>
<dbReference type="PANTHER" id="PTHR30595">
    <property type="entry name" value="GLPR-RELATED TRANSCRIPTIONAL REPRESSOR"/>
    <property type="match status" value="1"/>
</dbReference>
<dbReference type="Gene3D" id="3.30.950.30">
    <property type="entry name" value="Schlafen, AAA domain"/>
    <property type="match status" value="1"/>
</dbReference>
<dbReference type="Proteomes" id="UP000464954">
    <property type="component" value="Chromosome"/>
</dbReference>